<feature type="transmembrane region" description="Helical" evidence="1">
    <location>
        <begin position="200"/>
        <end position="219"/>
    </location>
</feature>
<dbReference type="Proteomes" id="UP000012283">
    <property type="component" value="Unassembled WGS sequence"/>
</dbReference>
<feature type="transmembrane region" description="Helical" evidence="1">
    <location>
        <begin position="415"/>
        <end position="441"/>
    </location>
</feature>
<organism evidence="2 3">
    <name type="scientific">Gracilibacillus halophilus YIM-C55.5</name>
    <dbReference type="NCBI Taxonomy" id="1308866"/>
    <lineage>
        <taxon>Bacteria</taxon>
        <taxon>Bacillati</taxon>
        <taxon>Bacillota</taxon>
        <taxon>Bacilli</taxon>
        <taxon>Bacillales</taxon>
        <taxon>Bacillaceae</taxon>
        <taxon>Gracilibacillus</taxon>
    </lineage>
</organism>
<feature type="transmembrane region" description="Helical" evidence="1">
    <location>
        <begin position="447"/>
        <end position="469"/>
    </location>
</feature>
<name>N4WD93_9BACI</name>
<feature type="transmembrane region" description="Helical" evidence="1">
    <location>
        <begin position="489"/>
        <end position="509"/>
    </location>
</feature>
<feature type="transmembrane region" description="Helical" evidence="1">
    <location>
        <begin position="61"/>
        <end position="83"/>
    </location>
</feature>
<feature type="transmembrane region" description="Helical" evidence="1">
    <location>
        <begin position="260"/>
        <end position="281"/>
    </location>
</feature>
<feature type="transmembrane region" description="Helical" evidence="1">
    <location>
        <begin position="340"/>
        <end position="358"/>
    </location>
</feature>
<dbReference type="STRING" id="1308866.J416_06395"/>
<feature type="transmembrane region" description="Helical" evidence="1">
    <location>
        <begin position="515"/>
        <end position="533"/>
    </location>
</feature>
<protein>
    <submittedName>
        <fullName evidence="2">Uncharacterized protein</fullName>
    </submittedName>
</protein>
<gene>
    <name evidence="2" type="ORF">J416_06395</name>
</gene>
<keyword evidence="1" id="KW-1133">Transmembrane helix</keyword>
<dbReference type="AlphaFoldDB" id="N4WD93"/>
<dbReference type="OrthoDB" id="2659138at2"/>
<dbReference type="eggNOG" id="ENOG502Z7WB">
    <property type="taxonomic scope" value="Bacteria"/>
</dbReference>
<feature type="transmembrane region" description="Helical" evidence="1">
    <location>
        <begin position="132"/>
        <end position="153"/>
    </location>
</feature>
<evidence type="ECO:0000313" key="2">
    <source>
        <dbReference type="EMBL" id="ENH97244.1"/>
    </source>
</evidence>
<dbReference type="PATRIC" id="fig|1308866.3.peg.1292"/>
<keyword evidence="1" id="KW-0472">Membrane</keyword>
<comment type="caution">
    <text evidence="2">The sequence shown here is derived from an EMBL/GenBank/DDBJ whole genome shotgun (WGS) entry which is preliminary data.</text>
</comment>
<feature type="transmembrane region" description="Helical" evidence="1">
    <location>
        <begin position="89"/>
        <end position="111"/>
    </location>
</feature>
<dbReference type="RefSeq" id="WP_003466846.1">
    <property type="nucleotide sequence ID" value="NZ_APML01000020.1"/>
</dbReference>
<dbReference type="EMBL" id="APML01000020">
    <property type="protein sequence ID" value="ENH97244.1"/>
    <property type="molecule type" value="Genomic_DNA"/>
</dbReference>
<feature type="transmembrane region" description="Helical" evidence="1">
    <location>
        <begin position="373"/>
        <end position="394"/>
    </location>
</feature>
<feature type="transmembrane region" description="Helical" evidence="1">
    <location>
        <begin position="159"/>
        <end position="188"/>
    </location>
</feature>
<proteinExistence type="predicted"/>
<evidence type="ECO:0000256" key="1">
    <source>
        <dbReference type="SAM" id="Phobius"/>
    </source>
</evidence>
<reference evidence="2 3" key="1">
    <citation type="submission" date="2013-03" db="EMBL/GenBank/DDBJ databases">
        <title>Draft genome sequence of Gracibacillus halophilus YIM-C55.5, a moderately halophilic and thermophilic organism from the Xiaochaidamu salt lake.</title>
        <authorList>
            <person name="Sugumar T."/>
            <person name="Polireddy D.R."/>
            <person name="Antony A."/>
            <person name="Madhava Y.R."/>
            <person name="Sivakumar N."/>
        </authorList>
    </citation>
    <scope>NUCLEOTIDE SEQUENCE [LARGE SCALE GENOMIC DNA]</scope>
    <source>
        <strain evidence="2 3">YIM-C55.5</strain>
    </source>
</reference>
<accession>N4WD93</accession>
<sequence length="536" mass="62820">MKDFQTLIWLDKCSRLFERFNIDYTALRCILQMKFTMDARRVPTVFHDHKPKEGNQFLKSLWMYALISLMLIPFIVIGDAYFYQMSFMFSVLMFVAMLTMISDFSTVLLDVRDKTMLNTKPVNNRTITAAKAIHVMIYMSFVVGTLTVIPLLVGLFHHGIIFFLLFLIEIIFVSFFILIFTALIYLFVLRFFDGEKLRDMINYMQILLSFSIFIGYQLVARSFQFMDFQFSYTFEWWQLLIPPMWYGALYEMVLHQQWDVSLFVLSLLGLIIPIIAFIIYLKCIPSFERNMEKLMAESKGQRSKGRIAAFLATIVSKNRTERAFYQFANRMMNSEREFKLKVYPSIGMTLVIPFLFFFNEFSGESTFDLANSMFYMSIYFTLLTVPVGVSMIRFSAKYEGGWIYRVAPIQQKRDIYTATLKAILIKLFVPIFLLESVIFVMIFSSRIIFSLIIIALTAPIIAVITYLMIHGRRLPFTESYQGQQQSAMLVFPAMLFLGVFAMFHIILTNLNYGEWIYLFVLLIGNVIVWRLAFLRV</sequence>
<keyword evidence="3" id="KW-1185">Reference proteome</keyword>
<evidence type="ECO:0000313" key="3">
    <source>
        <dbReference type="Proteomes" id="UP000012283"/>
    </source>
</evidence>
<keyword evidence="1" id="KW-0812">Transmembrane</keyword>